<comment type="caution">
    <text evidence="2">The sequence shown here is derived from an EMBL/GenBank/DDBJ whole genome shotgun (WGS) entry which is preliminary data.</text>
</comment>
<dbReference type="InterPro" id="IPR011971">
    <property type="entry name" value="CHP02284"/>
</dbReference>
<evidence type="ECO:0000313" key="2">
    <source>
        <dbReference type="EMBL" id="MFC3863110.1"/>
    </source>
</evidence>
<organism evidence="2 3">
    <name type="scientific">Deinococcus antarcticus</name>
    <dbReference type="NCBI Taxonomy" id="1298767"/>
    <lineage>
        <taxon>Bacteria</taxon>
        <taxon>Thermotogati</taxon>
        <taxon>Deinococcota</taxon>
        <taxon>Deinococci</taxon>
        <taxon>Deinococcales</taxon>
        <taxon>Deinococcaceae</taxon>
        <taxon>Deinococcus</taxon>
    </lineage>
</organism>
<dbReference type="PIRSF" id="PIRSF029477">
    <property type="entry name" value="UCP029477"/>
    <property type="match status" value="1"/>
</dbReference>
<dbReference type="Gene3D" id="1.20.1260.10">
    <property type="match status" value="1"/>
</dbReference>
<evidence type="ECO:0000313" key="3">
    <source>
        <dbReference type="Proteomes" id="UP001595748"/>
    </source>
</evidence>
<dbReference type="InterPro" id="IPR019052">
    <property type="entry name" value="DUF2383"/>
</dbReference>
<dbReference type="Proteomes" id="UP001595748">
    <property type="component" value="Unassembled WGS sequence"/>
</dbReference>
<sequence>STPVPSGLRSHHAFTALWKLLVNQLQYLLKTLRDGQKGFAEAAANAADPALADLLRQRSQQRAEFEEAVRQRILDLGAEPFEHSTLGAALHRAWLNVRDAVAGRGDYAVVSECERGEEIAVQKYTDVLSVMDMPAELRAFVQHQFAAVKASQQELADLKAKLKKRP</sequence>
<dbReference type="NCBIfam" id="TIGR02284">
    <property type="entry name" value="PA2169 family four-helix-bundle protein"/>
    <property type="match status" value="1"/>
</dbReference>
<feature type="domain" description="DUF2383" evidence="1">
    <location>
        <begin position="22"/>
        <end position="128"/>
    </location>
</feature>
<proteinExistence type="predicted"/>
<dbReference type="EMBL" id="JBHRZF010000230">
    <property type="protein sequence ID" value="MFC3863110.1"/>
    <property type="molecule type" value="Genomic_DNA"/>
</dbReference>
<dbReference type="InterPro" id="IPR016920">
    <property type="entry name" value="UCP029477"/>
</dbReference>
<dbReference type="InterPro" id="IPR012347">
    <property type="entry name" value="Ferritin-like"/>
</dbReference>
<name>A0ABV8AFZ2_9DEIO</name>
<protein>
    <submittedName>
        <fullName evidence="2">PA2169 family four-helix-bundle protein</fullName>
    </submittedName>
</protein>
<dbReference type="Pfam" id="PF09537">
    <property type="entry name" value="DUF2383"/>
    <property type="match status" value="1"/>
</dbReference>
<gene>
    <name evidence="2" type="ORF">ACFOPQ_20320</name>
</gene>
<reference evidence="3" key="1">
    <citation type="journal article" date="2019" name="Int. J. Syst. Evol. Microbiol.">
        <title>The Global Catalogue of Microorganisms (GCM) 10K type strain sequencing project: providing services to taxonomists for standard genome sequencing and annotation.</title>
        <authorList>
            <consortium name="The Broad Institute Genomics Platform"/>
            <consortium name="The Broad Institute Genome Sequencing Center for Infectious Disease"/>
            <person name="Wu L."/>
            <person name="Ma J."/>
        </authorList>
    </citation>
    <scope>NUCLEOTIDE SEQUENCE [LARGE SCALE GENOMIC DNA]</scope>
    <source>
        <strain evidence="3">CCTCC AB 2013263</strain>
    </source>
</reference>
<accession>A0ABV8AFZ2</accession>
<feature type="non-terminal residue" evidence="2">
    <location>
        <position position="1"/>
    </location>
</feature>
<keyword evidence="3" id="KW-1185">Reference proteome</keyword>
<dbReference type="RefSeq" id="WP_380081046.1">
    <property type="nucleotide sequence ID" value="NZ_JBHRZF010000230.1"/>
</dbReference>
<evidence type="ECO:0000259" key="1">
    <source>
        <dbReference type="Pfam" id="PF09537"/>
    </source>
</evidence>